<dbReference type="Gene3D" id="3.30.420.40">
    <property type="match status" value="2"/>
</dbReference>
<dbReference type="AlphaFoldDB" id="A0A0A1U015"/>
<evidence type="ECO:0000256" key="2">
    <source>
        <dbReference type="RuleBase" id="RU000487"/>
    </source>
</evidence>
<sequence length="363" mass="40825">MDHKITIIDNGSGFTKAGSYTDSLPTAVFPTLVGYTKTKEAFPGDFANFKSGVSLAEPIVRGQVKNWTDLEEVWQSVFDELDADPVDQKVLITEPTMTPFETRDRYEQIMFETFDVKGLDVQSQGLMSLYYDGKNSGVVVDCGYGLCQVVPIYENMVLEHATLRLELGGNDITEYLCKLLSERGHIMTTKNERKEVNTLKEAMCYVAFDYKEELTISGLSSELEKKYELVDGSVIDIGNEAFRCTEPFFQPSLIGKEMAGLPELVYNSIMSCGCDLRRDFYNTIVLCGGSSLFPGMKRRFAKELKRIAPANINVNISAGRTRNYSCWLGAKVFATLPKFNETCRTREDYFEKGAFTKKINANK</sequence>
<reference evidence="3 4" key="1">
    <citation type="submission" date="2012-10" db="EMBL/GenBank/DDBJ databases">
        <authorList>
            <person name="Zafar N."/>
            <person name="Inman J."/>
            <person name="Hall N."/>
            <person name="Lorenzi H."/>
            <person name="Caler E."/>
        </authorList>
    </citation>
    <scope>NUCLEOTIDE SEQUENCE [LARGE SCALE GENOMIC DNA]</scope>
    <source>
        <strain evidence="3 4">IP1</strain>
    </source>
</reference>
<dbReference type="FunFam" id="3.30.420.40:FF:000050">
    <property type="entry name" value="Actin, alpha skeletal muscle"/>
    <property type="match status" value="1"/>
</dbReference>
<dbReference type="GeneID" id="14884743"/>
<dbReference type="OrthoDB" id="27221at2759"/>
<dbReference type="Proteomes" id="UP000014680">
    <property type="component" value="Unassembled WGS sequence"/>
</dbReference>
<protein>
    <submittedName>
        <fullName evidence="3">Actin, putative</fullName>
    </submittedName>
</protein>
<dbReference type="SMART" id="SM00268">
    <property type="entry name" value="ACTIN"/>
    <property type="match status" value="1"/>
</dbReference>
<keyword evidence="4" id="KW-1185">Reference proteome</keyword>
<gene>
    <name evidence="3" type="ORF">EIN_281820</name>
</gene>
<dbReference type="KEGG" id="eiv:EIN_281820"/>
<evidence type="ECO:0000313" key="3">
    <source>
        <dbReference type="EMBL" id="ELP85811.1"/>
    </source>
</evidence>
<dbReference type="InterPro" id="IPR004000">
    <property type="entry name" value="Actin"/>
</dbReference>
<dbReference type="OMA" id="NCAGEEI"/>
<dbReference type="FunFam" id="3.90.640.10:FF:000007">
    <property type="entry name" value="Actin like 7B"/>
    <property type="match status" value="1"/>
</dbReference>
<evidence type="ECO:0000256" key="1">
    <source>
        <dbReference type="ARBA" id="ARBA00025474"/>
    </source>
</evidence>
<accession>A0A0A1U015</accession>
<organism evidence="3 4">
    <name type="scientific">Entamoeba invadens IP1</name>
    <dbReference type="NCBI Taxonomy" id="370355"/>
    <lineage>
        <taxon>Eukaryota</taxon>
        <taxon>Amoebozoa</taxon>
        <taxon>Evosea</taxon>
        <taxon>Archamoebae</taxon>
        <taxon>Mastigamoebida</taxon>
        <taxon>Entamoebidae</taxon>
        <taxon>Entamoeba</taxon>
    </lineage>
</organism>
<dbReference type="InterPro" id="IPR043129">
    <property type="entry name" value="ATPase_NBD"/>
</dbReference>
<dbReference type="PRINTS" id="PR00190">
    <property type="entry name" value="ACTIN"/>
</dbReference>
<dbReference type="VEuPathDB" id="AmoebaDB:EIN_281820"/>
<evidence type="ECO:0000313" key="4">
    <source>
        <dbReference type="Proteomes" id="UP000014680"/>
    </source>
</evidence>
<dbReference type="PANTHER" id="PTHR11937">
    <property type="entry name" value="ACTIN"/>
    <property type="match status" value="1"/>
</dbReference>
<proteinExistence type="inferred from homology"/>
<dbReference type="EMBL" id="KB207030">
    <property type="protein sequence ID" value="ELP85811.1"/>
    <property type="molecule type" value="Genomic_DNA"/>
</dbReference>
<comment type="similarity">
    <text evidence="2">Belongs to the actin family.</text>
</comment>
<comment type="function">
    <text evidence="1">Actins are highly conserved proteins that are involved in various types of cell motility and are ubiquitously expressed in all eukaryotic cells. Multiple isoforms are involved in various cellular functions such as cytoskeleton structure, cell mobility, chromosome movement and muscle contraction.</text>
</comment>
<dbReference type="Gene3D" id="3.90.640.10">
    <property type="entry name" value="Actin, Chain A, domain 4"/>
    <property type="match status" value="1"/>
</dbReference>
<dbReference type="SUPFAM" id="SSF53067">
    <property type="entry name" value="Actin-like ATPase domain"/>
    <property type="match status" value="2"/>
</dbReference>
<name>A0A0A1U015_ENTIV</name>
<dbReference type="RefSeq" id="XP_004185157.1">
    <property type="nucleotide sequence ID" value="XM_004185109.1"/>
</dbReference>
<dbReference type="Pfam" id="PF00022">
    <property type="entry name" value="Actin"/>
    <property type="match status" value="1"/>
</dbReference>